<gene>
    <name evidence="9" type="ORF">IAA21_09840</name>
</gene>
<evidence type="ECO:0000256" key="1">
    <source>
        <dbReference type="ARBA" id="ARBA00004651"/>
    </source>
</evidence>
<protein>
    <submittedName>
        <fullName evidence="9">Acyltransferase</fullName>
    </submittedName>
</protein>
<evidence type="ECO:0000259" key="8">
    <source>
        <dbReference type="Pfam" id="PF01757"/>
    </source>
</evidence>
<dbReference type="Proteomes" id="UP000824041">
    <property type="component" value="Unassembled WGS sequence"/>
</dbReference>
<feature type="transmembrane region" description="Helical" evidence="7">
    <location>
        <begin position="299"/>
        <end position="322"/>
    </location>
</feature>
<feature type="transmembrane region" description="Helical" evidence="7">
    <location>
        <begin position="70"/>
        <end position="87"/>
    </location>
</feature>
<feature type="transmembrane region" description="Helical" evidence="7">
    <location>
        <begin position="7"/>
        <end position="24"/>
    </location>
</feature>
<evidence type="ECO:0000256" key="4">
    <source>
        <dbReference type="ARBA" id="ARBA00022692"/>
    </source>
</evidence>
<feature type="transmembrane region" description="Helical" evidence="7">
    <location>
        <begin position="180"/>
        <end position="197"/>
    </location>
</feature>
<reference evidence="9" key="1">
    <citation type="journal article" date="2021" name="PeerJ">
        <title>Extensive microbial diversity within the chicken gut microbiome revealed by metagenomics and culture.</title>
        <authorList>
            <person name="Gilroy R."/>
            <person name="Ravi A."/>
            <person name="Getino M."/>
            <person name="Pursley I."/>
            <person name="Horton D.L."/>
            <person name="Alikhan N.F."/>
            <person name="Baker D."/>
            <person name="Gharbi K."/>
            <person name="Hall N."/>
            <person name="Watson M."/>
            <person name="Adriaenssens E.M."/>
            <person name="Foster-Nyarko E."/>
            <person name="Jarju S."/>
            <person name="Secka A."/>
            <person name="Antonio M."/>
            <person name="Oren A."/>
            <person name="Chaudhuri R.R."/>
            <person name="La Ragione R."/>
            <person name="Hildebrand F."/>
            <person name="Pallen M.J."/>
        </authorList>
    </citation>
    <scope>NUCLEOTIDE SEQUENCE</scope>
    <source>
        <strain evidence="9">14324</strain>
    </source>
</reference>
<dbReference type="EMBL" id="DXBU01000133">
    <property type="protein sequence ID" value="HIZ23080.1"/>
    <property type="molecule type" value="Genomic_DNA"/>
</dbReference>
<evidence type="ECO:0000313" key="10">
    <source>
        <dbReference type="Proteomes" id="UP000824041"/>
    </source>
</evidence>
<keyword evidence="5 7" id="KW-1133">Transmembrane helix</keyword>
<proteinExistence type="inferred from homology"/>
<reference evidence="9" key="2">
    <citation type="submission" date="2021-04" db="EMBL/GenBank/DDBJ databases">
        <authorList>
            <person name="Gilroy R."/>
        </authorList>
    </citation>
    <scope>NUCLEOTIDE SEQUENCE</scope>
    <source>
        <strain evidence="9">14324</strain>
    </source>
</reference>
<keyword evidence="6 7" id="KW-0472">Membrane</keyword>
<dbReference type="PANTHER" id="PTHR40074">
    <property type="entry name" value="O-ACETYLTRANSFERASE WECH"/>
    <property type="match status" value="1"/>
</dbReference>
<comment type="subcellular location">
    <subcellularLocation>
        <location evidence="1">Cell membrane</location>
        <topology evidence="1">Multi-pass membrane protein</topology>
    </subcellularLocation>
</comment>
<dbReference type="PANTHER" id="PTHR40074:SF2">
    <property type="entry name" value="O-ACETYLTRANSFERASE WECH"/>
    <property type="match status" value="1"/>
</dbReference>
<dbReference type="GO" id="GO:0009246">
    <property type="term" value="P:enterobacterial common antigen biosynthetic process"/>
    <property type="evidence" value="ECO:0007669"/>
    <property type="project" value="TreeGrafter"/>
</dbReference>
<dbReference type="AlphaFoldDB" id="A0A9D2DTY4"/>
<evidence type="ECO:0000313" key="9">
    <source>
        <dbReference type="EMBL" id="HIZ23080.1"/>
    </source>
</evidence>
<comment type="similarity">
    <text evidence="2">Belongs to the acyltransferase 3 family.</text>
</comment>
<feature type="domain" description="Acyltransferase 3" evidence="8">
    <location>
        <begin position="4"/>
        <end position="317"/>
    </location>
</feature>
<name>A0A9D2DTY4_9FIRM</name>
<evidence type="ECO:0000256" key="3">
    <source>
        <dbReference type="ARBA" id="ARBA00022475"/>
    </source>
</evidence>
<dbReference type="Pfam" id="PF01757">
    <property type="entry name" value="Acyl_transf_3"/>
    <property type="match status" value="1"/>
</dbReference>
<feature type="transmembrane region" description="Helical" evidence="7">
    <location>
        <begin position="274"/>
        <end position="293"/>
    </location>
</feature>
<sequence>MRNHVLDAARAAAAYSVVLLHISFPGETGGIINGICRYAVPFFFLVSGYFCFQEPEGKVLKKMPGKVRHILSLAALACPFYILWGYLKCLIEGEDTARWLNELLDGDSIKNLICYNSTSPIRPHLWFLFALFYCYLLFWAAEKLHAHKIAYLLIPVLLGGNFWMSARSLSAGGTYRVMEFRNYLFTGFPFFMLGHLFHGNQKRLAEKLSAAGCLFLAGTGVVMTVGEYLWIGQKELFAGSILVSAGLFLFAVLAKGQKVPPFLSRAGEKYAFSIYLLHPAVGDLLGWIVSAFGMEEAPAYLWIRPGAVCLLSTFLAFTLLSARKTLGKFYGKHLFIFPKI</sequence>
<dbReference type="GO" id="GO:0005886">
    <property type="term" value="C:plasma membrane"/>
    <property type="evidence" value="ECO:0007669"/>
    <property type="project" value="UniProtKB-SubCell"/>
</dbReference>
<keyword evidence="9" id="KW-0808">Transferase</keyword>
<comment type="caution">
    <text evidence="9">The sequence shown here is derived from an EMBL/GenBank/DDBJ whole genome shotgun (WGS) entry which is preliminary data.</text>
</comment>
<dbReference type="InterPro" id="IPR002656">
    <property type="entry name" value="Acyl_transf_3_dom"/>
</dbReference>
<feature type="transmembrane region" description="Helical" evidence="7">
    <location>
        <begin position="209"/>
        <end position="230"/>
    </location>
</feature>
<organism evidence="9 10">
    <name type="scientific">Candidatus Blautia faecigallinarum</name>
    <dbReference type="NCBI Taxonomy" id="2838488"/>
    <lineage>
        <taxon>Bacteria</taxon>
        <taxon>Bacillati</taxon>
        <taxon>Bacillota</taxon>
        <taxon>Clostridia</taxon>
        <taxon>Lachnospirales</taxon>
        <taxon>Lachnospiraceae</taxon>
        <taxon>Blautia</taxon>
    </lineage>
</organism>
<keyword evidence="9" id="KW-0012">Acyltransferase</keyword>
<feature type="transmembrane region" description="Helical" evidence="7">
    <location>
        <begin position="236"/>
        <end position="254"/>
    </location>
</feature>
<keyword evidence="3" id="KW-1003">Cell membrane</keyword>
<keyword evidence="4 7" id="KW-0812">Transmembrane</keyword>
<dbReference type="GO" id="GO:0016413">
    <property type="term" value="F:O-acetyltransferase activity"/>
    <property type="evidence" value="ECO:0007669"/>
    <property type="project" value="TreeGrafter"/>
</dbReference>
<accession>A0A9D2DTY4</accession>
<evidence type="ECO:0000256" key="7">
    <source>
        <dbReference type="SAM" id="Phobius"/>
    </source>
</evidence>
<evidence type="ECO:0000256" key="5">
    <source>
        <dbReference type="ARBA" id="ARBA00022989"/>
    </source>
</evidence>
<feature type="transmembrane region" description="Helical" evidence="7">
    <location>
        <begin position="125"/>
        <end position="142"/>
    </location>
</feature>
<evidence type="ECO:0000256" key="6">
    <source>
        <dbReference type="ARBA" id="ARBA00023136"/>
    </source>
</evidence>
<feature type="transmembrane region" description="Helical" evidence="7">
    <location>
        <begin position="149"/>
        <end position="168"/>
    </location>
</feature>
<evidence type="ECO:0000256" key="2">
    <source>
        <dbReference type="ARBA" id="ARBA00007400"/>
    </source>
</evidence>